<dbReference type="NCBIfam" id="TIGR00090">
    <property type="entry name" value="rsfS_iojap_ybeB"/>
    <property type="match status" value="1"/>
</dbReference>
<comment type="subunit">
    <text evidence="2">Interacts with ribosomal protein uL14 (rplN).</text>
</comment>
<evidence type="ECO:0000313" key="4">
    <source>
        <dbReference type="Proteomes" id="UP000014227"/>
    </source>
</evidence>
<evidence type="ECO:0000256" key="2">
    <source>
        <dbReference type="HAMAP-Rule" id="MF_01477"/>
    </source>
</evidence>
<dbReference type="Proteomes" id="UP000014227">
    <property type="component" value="Chromosome I"/>
</dbReference>
<dbReference type="InterPro" id="IPR004394">
    <property type="entry name" value="Iojap/RsfS/C7orf30"/>
</dbReference>
<evidence type="ECO:0000256" key="1">
    <source>
        <dbReference type="ARBA" id="ARBA00010574"/>
    </source>
</evidence>
<sequence>MKKTGVITAEEKLRVIASAADSVKAEEMVALDLRDLTIIADYFFICTGKSSIQIRAIADKVEEKMEERGLRKLRVEGYQEATWILLDYGDVVAHIMAAEQRAFYDIESFWSAAPRISIERLLEGQHESQRRTRHQDTVE</sequence>
<dbReference type="GO" id="GO:0042256">
    <property type="term" value="P:cytosolic ribosome assembly"/>
    <property type="evidence" value="ECO:0007669"/>
    <property type="project" value="UniProtKB-UniRule"/>
</dbReference>
<dbReference type="GO" id="GO:0005737">
    <property type="term" value="C:cytoplasm"/>
    <property type="evidence" value="ECO:0007669"/>
    <property type="project" value="UniProtKB-SubCell"/>
</dbReference>
<dbReference type="RefSeq" id="WP_016482041.1">
    <property type="nucleotide sequence ID" value="NC_021487.1"/>
</dbReference>
<dbReference type="Pfam" id="PF02410">
    <property type="entry name" value="RsfS"/>
    <property type="match status" value="1"/>
</dbReference>
<dbReference type="PATRIC" id="fig|1303518.3.peg.659"/>
<proteinExistence type="inferred from homology"/>
<dbReference type="STRING" id="454171.CP488_00500"/>
<dbReference type="GO" id="GO:0090071">
    <property type="term" value="P:negative regulation of ribosome biogenesis"/>
    <property type="evidence" value="ECO:0007669"/>
    <property type="project" value="UniProtKB-UniRule"/>
</dbReference>
<keyword evidence="2" id="KW-0678">Repressor</keyword>
<dbReference type="InterPro" id="IPR043519">
    <property type="entry name" value="NT_sf"/>
</dbReference>
<dbReference type="PANTHER" id="PTHR21043">
    <property type="entry name" value="IOJAP SUPERFAMILY ORTHOLOG"/>
    <property type="match status" value="1"/>
</dbReference>
<dbReference type="eggNOG" id="COG0799">
    <property type="taxonomic scope" value="Bacteria"/>
</dbReference>
<dbReference type="InParanoid" id="S0ET20"/>
<dbReference type="Gene3D" id="3.30.460.10">
    <property type="entry name" value="Beta Polymerase, domain 2"/>
    <property type="match status" value="1"/>
</dbReference>
<dbReference type="HAMAP" id="MF_01477">
    <property type="entry name" value="Iojap_RsfS"/>
    <property type="match status" value="1"/>
</dbReference>
<keyword evidence="2" id="KW-0810">Translation regulation</keyword>
<dbReference type="EMBL" id="HF951689">
    <property type="protein sequence ID" value="CCW34479.1"/>
    <property type="molecule type" value="Genomic_DNA"/>
</dbReference>
<dbReference type="GO" id="GO:0043023">
    <property type="term" value="F:ribosomal large subunit binding"/>
    <property type="evidence" value="ECO:0007669"/>
    <property type="project" value="TreeGrafter"/>
</dbReference>
<organism evidence="3 4">
    <name type="scientific">Chthonomonas calidirosea (strain DSM 23976 / ICMP 18418 / T49)</name>
    <dbReference type="NCBI Taxonomy" id="1303518"/>
    <lineage>
        <taxon>Bacteria</taxon>
        <taxon>Bacillati</taxon>
        <taxon>Armatimonadota</taxon>
        <taxon>Chthonomonadia</taxon>
        <taxon>Chthonomonadales</taxon>
        <taxon>Chthonomonadaceae</taxon>
        <taxon>Chthonomonas</taxon>
    </lineage>
</organism>
<dbReference type="AlphaFoldDB" id="S0ET20"/>
<gene>
    <name evidence="2" type="primary">rsfS</name>
    <name evidence="3" type="ORF">CCALI_00653</name>
</gene>
<comment type="function">
    <text evidence="2">Functions as a ribosomal silencing factor. Interacts with ribosomal protein uL14 (rplN), blocking formation of intersubunit bridge B8. Prevents association of the 30S and 50S ribosomal subunits and the formation of functional ribosomes, thus repressing translation.</text>
</comment>
<evidence type="ECO:0000313" key="3">
    <source>
        <dbReference type="EMBL" id="CCW34479.1"/>
    </source>
</evidence>
<dbReference type="PANTHER" id="PTHR21043:SF0">
    <property type="entry name" value="MITOCHONDRIAL ASSEMBLY OF RIBOSOMAL LARGE SUBUNIT PROTEIN 1"/>
    <property type="match status" value="1"/>
</dbReference>
<dbReference type="KEGG" id="ccz:CCALI_00653"/>
<dbReference type="OrthoDB" id="9793681at2"/>
<keyword evidence="2" id="KW-0963">Cytoplasm</keyword>
<protein>
    <recommendedName>
        <fullName evidence="2">Ribosomal silencing factor RsfS</fullName>
    </recommendedName>
</protein>
<dbReference type="FunCoup" id="S0ET20">
    <property type="interactions" value="327"/>
</dbReference>
<comment type="similarity">
    <text evidence="1 2">Belongs to the Iojap/RsfS family.</text>
</comment>
<dbReference type="HOGENOM" id="CLU_092688_2_2_0"/>
<name>S0ET20_CHTCT</name>
<reference evidence="4" key="1">
    <citation type="submission" date="2013-03" db="EMBL/GenBank/DDBJ databases">
        <title>Genome sequence of Chthonomonas calidirosea, the first sequenced genome from the Armatimonadetes phylum (formally candidate division OP10).</title>
        <authorList>
            <person name="Lee K.C.Y."/>
            <person name="Morgan X.C."/>
            <person name="Dunfield P.F."/>
            <person name="Tamas I."/>
            <person name="Houghton K.M."/>
            <person name="Vyssotski M."/>
            <person name="Ryan J.L.J."/>
            <person name="Lagutin K."/>
            <person name="McDonald I.R."/>
            <person name="Stott M.B."/>
        </authorList>
    </citation>
    <scope>NUCLEOTIDE SEQUENCE [LARGE SCALE GENOMIC DNA]</scope>
    <source>
        <strain evidence="4">DSM 23976 / ICMP 18418 / T49</strain>
    </source>
</reference>
<comment type="subcellular location">
    <subcellularLocation>
        <location evidence="2">Cytoplasm</location>
    </subcellularLocation>
</comment>
<keyword evidence="4" id="KW-1185">Reference proteome</keyword>
<dbReference type="SUPFAM" id="SSF81301">
    <property type="entry name" value="Nucleotidyltransferase"/>
    <property type="match status" value="1"/>
</dbReference>
<dbReference type="GO" id="GO:0017148">
    <property type="term" value="P:negative regulation of translation"/>
    <property type="evidence" value="ECO:0007669"/>
    <property type="project" value="UniProtKB-UniRule"/>
</dbReference>
<accession>S0ET20</accession>